<proteinExistence type="predicted"/>
<dbReference type="AlphaFoldDB" id="A0AAV7FXQ6"/>
<comment type="caution">
    <text evidence="1">The sequence shown here is derived from an EMBL/GenBank/DDBJ whole genome shotgun (WGS) entry which is preliminary data.</text>
</comment>
<dbReference type="Proteomes" id="UP000775213">
    <property type="component" value="Unassembled WGS sequence"/>
</dbReference>
<reference evidence="1 2" key="1">
    <citation type="journal article" date="2021" name="Hortic Res">
        <title>Chromosome-scale assembly of the Dendrobium chrysotoxum genome enhances the understanding of orchid evolution.</title>
        <authorList>
            <person name="Zhang Y."/>
            <person name="Zhang G.Q."/>
            <person name="Zhang D."/>
            <person name="Liu X.D."/>
            <person name="Xu X.Y."/>
            <person name="Sun W.H."/>
            <person name="Yu X."/>
            <person name="Zhu X."/>
            <person name="Wang Z.W."/>
            <person name="Zhao X."/>
            <person name="Zhong W.Y."/>
            <person name="Chen H."/>
            <person name="Yin W.L."/>
            <person name="Huang T."/>
            <person name="Niu S.C."/>
            <person name="Liu Z.J."/>
        </authorList>
    </citation>
    <scope>NUCLEOTIDE SEQUENCE [LARGE SCALE GENOMIC DNA]</scope>
    <source>
        <strain evidence="1">Lindl</strain>
    </source>
</reference>
<organism evidence="1 2">
    <name type="scientific">Dendrobium chrysotoxum</name>
    <name type="common">Orchid</name>
    <dbReference type="NCBI Taxonomy" id="161865"/>
    <lineage>
        <taxon>Eukaryota</taxon>
        <taxon>Viridiplantae</taxon>
        <taxon>Streptophyta</taxon>
        <taxon>Embryophyta</taxon>
        <taxon>Tracheophyta</taxon>
        <taxon>Spermatophyta</taxon>
        <taxon>Magnoliopsida</taxon>
        <taxon>Liliopsida</taxon>
        <taxon>Asparagales</taxon>
        <taxon>Orchidaceae</taxon>
        <taxon>Epidendroideae</taxon>
        <taxon>Malaxideae</taxon>
        <taxon>Dendrobiinae</taxon>
        <taxon>Dendrobium</taxon>
    </lineage>
</organism>
<gene>
    <name evidence="1" type="ORF">IEQ34_021977</name>
</gene>
<dbReference type="EMBL" id="JAGFBR010000019">
    <property type="protein sequence ID" value="KAH0448177.1"/>
    <property type="molecule type" value="Genomic_DNA"/>
</dbReference>
<accession>A0AAV7FXQ6</accession>
<evidence type="ECO:0000313" key="1">
    <source>
        <dbReference type="EMBL" id="KAH0448177.1"/>
    </source>
</evidence>
<keyword evidence="2" id="KW-1185">Reference proteome</keyword>
<sequence>MDSIRSFFTSLKLLGMYSICLFDASFNGDANSSVSRSFKDVVFGTSSSDSTVSLSQSSYNGVPMISILDVDVVKLASPFQYTPVEYSKVFTRRAYYIENCQMRLLKWTHF</sequence>
<protein>
    <submittedName>
        <fullName evidence="1">Uncharacterized protein</fullName>
    </submittedName>
</protein>
<name>A0AAV7FXQ6_DENCH</name>
<evidence type="ECO:0000313" key="2">
    <source>
        <dbReference type="Proteomes" id="UP000775213"/>
    </source>
</evidence>